<feature type="transmembrane region" description="Helical" evidence="1">
    <location>
        <begin position="63"/>
        <end position="86"/>
    </location>
</feature>
<organism evidence="2 3">
    <name type="scientific">Alicyclobacillus tolerans</name>
    <dbReference type="NCBI Taxonomy" id="90970"/>
    <lineage>
        <taxon>Bacteria</taxon>
        <taxon>Bacillati</taxon>
        <taxon>Bacillota</taxon>
        <taxon>Bacilli</taxon>
        <taxon>Bacillales</taxon>
        <taxon>Alicyclobacillaceae</taxon>
        <taxon>Alicyclobacillus</taxon>
    </lineage>
</organism>
<reference evidence="3" key="1">
    <citation type="submission" date="2016-11" db="EMBL/GenBank/DDBJ databases">
        <authorList>
            <person name="Varghese N."/>
            <person name="Submissions S."/>
        </authorList>
    </citation>
    <scope>NUCLEOTIDE SEQUENCE [LARGE SCALE GENOMIC DNA]</scope>
    <source>
        <strain evidence="3">USBA-503</strain>
    </source>
</reference>
<feature type="transmembrane region" description="Helical" evidence="1">
    <location>
        <begin position="6"/>
        <end position="23"/>
    </location>
</feature>
<evidence type="ECO:0000256" key="1">
    <source>
        <dbReference type="SAM" id="Phobius"/>
    </source>
</evidence>
<keyword evidence="3" id="KW-1185">Reference proteome</keyword>
<gene>
    <name evidence="2" type="ORF">SAMN05443507_10860</name>
</gene>
<dbReference type="RefSeq" id="WP_165611955.1">
    <property type="nucleotide sequence ID" value="NZ_FRAF01000008.1"/>
</dbReference>
<dbReference type="InterPro" id="IPR010001">
    <property type="entry name" value="BofA"/>
</dbReference>
<evidence type="ECO:0000313" key="2">
    <source>
        <dbReference type="EMBL" id="SHK08431.1"/>
    </source>
</evidence>
<dbReference type="AlphaFoldDB" id="A0A1M6PKH1"/>
<keyword evidence="1" id="KW-0812">Transmembrane</keyword>
<evidence type="ECO:0000313" key="3">
    <source>
        <dbReference type="Proteomes" id="UP000184016"/>
    </source>
</evidence>
<dbReference type="STRING" id="1830138.SAMN05443507_10860"/>
<dbReference type="Pfam" id="PF07441">
    <property type="entry name" value="BofA"/>
    <property type="match status" value="1"/>
</dbReference>
<dbReference type="EMBL" id="FRAF01000008">
    <property type="protein sequence ID" value="SHK08431.1"/>
    <property type="molecule type" value="Genomic_DNA"/>
</dbReference>
<dbReference type="NCBIfam" id="TIGR02862">
    <property type="entry name" value="spore_BofA"/>
    <property type="match status" value="1"/>
</dbReference>
<sequence>MSIHWLLYGGGILLALIILAQFFRKPLDGLLTLLKIAVFGCVSIFVINWLGSYVHFHLPFNPATALTAGILGFPGLAALITLKLWIFPG</sequence>
<dbReference type="Proteomes" id="UP000184016">
    <property type="component" value="Unassembled WGS sequence"/>
</dbReference>
<accession>A0A1M6PKH1</accession>
<name>A0A1M6PKH1_9BACL</name>
<proteinExistence type="predicted"/>
<feature type="transmembrane region" description="Helical" evidence="1">
    <location>
        <begin position="30"/>
        <end position="51"/>
    </location>
</feature>
<protein>
    <submittedName>
        <fullName evidence="2">Inhibitor of the pro-sigma K processing machinery</fullName>
    </submittedName>
</protein>
<keyword evidence="1" id="KW-0472">Membrane</keyword>
<keyword evidence="1" id="KW-1133">Transmembrane helix</keyword>